<keyword evidence="5" id="KW-1185">Reference proteome</keyword>
<dbReference type="RefSeq" id="WP_092878201.1">
    <property type="nucleotide sequence ID" value="NZ_FOVC01000007.1"/>
</dbReference>
<evidence type="ECO:0000256" key="1">
    <source>
        <dbReference type="ARBA" id="ARBA00022729"/>
    </source>
</evidence>
<dbReference type="Pfam" id="PF07338">
    <property type="entry name" value="YdgH_BhsA-like"/>
    <property type="match status" value="1"/>
</dbReference>
<organism evidence="4 5">
    <name type="scientific">Izhakiella capsodis</name>
    <dbReference type="NCBI Taxonomy" id="1367852"/>
    <lineage>
        <taxon>Bacteria</taxon>
        <taxon>Pseudomonadati</taxon>
        <taxon>Pseudomonadota</taxon>
        <taxon>Gammaproteobacteria</taxon>
        <taxon>Enterobacterales</taxon>
        <taxon>Erwiniaceae</taxon>
        <taxon>Izhakiella</taxon>
    </lineage>
</organism>
<gene>
    <name evidence="4" type="ORF">SAMN05216516_10798</name>
</gene>
<evidence type="ECO:0000256" key="2">
    <source>
        <dbReference type="SAM" id="SignalP"/>
    </source>
</evidence>
<feature type="signal peptide" evidence="2">
    <location>
        <begin position="1"/>
        <end position="22"/>
    </location>
</feature>
<dbReference type="InterPro" id="IPR036275">
    <property type="entry name" value="YdgH-like_sf"/>
</dbReference>
<name>A0A1I4YYV6_9GAMM</name>
<protein>
    <recommendedName>
        <fullName evidence="3">YdgH/BhsA/McbA-like domain-containing protein</fullName>
    </recommendedName>
</protein>
<dbReference type="InterPro" id="IPR010854">
    <property type="entry name" value="YdgH/BhsA/McbA-like_dom"/>
</dbReference>
<dbReference type="EMBL" id="FOVC01000007">
    <property type="protein sequence ID" value="SFN42983.1"/>
    <property type="molecule type" value="Genomic_DNA"/>
</dbReference>
<dbReference type="PANTHER" id="PTHR34156">
    <property type="entry name" value="OUTER MEMBRANE PROTEIN-RELATED-RELATED"/>
    <property type="match status" value="1"/>
</dbReference>
<dbReference type="STRING" id="1367852.SAMN05216516_10798"/>
<evidence type="ECO:0000313" key="4">
    <source>
        <dbReference type="EMBL" id="SFN42983.1"/>
    </source>
</evidence>
<evidence type="ECO:0000313" key="5">
    <source>
        <dbReference type="Proteomes" id="UP000242222"/>
    </source>
</evidence>
<accession>A0A1I4YYV6</accession>
<reference evidence="5" key="1">
    <citation type="submission" date="2016-10" db="EMBL/GenBank/DDBJ databases">
        <authorList>
            <person name="Varghese N."/>
            <person name="Submissions S."/>
        </authorList>
    </citation>
    <scope>NUCLEOTIDE SEQUENCE [LARGE SCALE GENOMIC DNA]</scope>
    <source>
        <strain evidence="5">N6PO6</strain>
    </source>
</reference>
<dbReference type="InterPro" id="IPR025543">
    <property type="entry name" value="Dodecin-like"/>
</dbReference>
<dbReference type="PANTHER" id="PTHR34156:SF9">
    <property type="entry name" value="SECRETED PROTEIN"/>
    <property type="match status" value="1"/>
</dbReference>
<dbReference type="AlphaFoldDB" id="A0A1I4YYV6"/>
<feature type="chain" id="PRO_5017258416" description="YdgH/BhsA/McbA-like domain-containing protein" evidence="2">
    <location>
        <begin position="23"/>
        <end position="88"/>
    </location>
</feature>
<dbReference type="Gene3D" id="3.30.1660.10">
    <property type="entry name" value="Flavin-binding protein dodecin"/>
    <property type="match status" value="1"/>
</dbReference>
<proteinExistence type="predicted"/>
<dbReference type="InterPro" id="IPR051096">
    <property type="entry name" value="BhsA/McbA_stress_biofilm_assoc"/>
</dbReference>
<dbReference type="OrthoDB" id="6520115at2"/>
<keyword evidence="1 2" id="KW-0732">Signal</keyword>
<feature type="domain" description="YdgH/BhsA/McbA-like" evidence="3">
    <location>
        <begin position="36"/>
        <end position="88"/>
    </location>
</feature>
<sequence length="88" mass="9494">MKLFKTLTAAAIISTLSFSVFAAQEITREKAKEMKLEMIGTVDTNSTLSPMDAKRILSGKADEKGGKYFVVIAAGDNGHVHATAEVYK</sequence>
<evidence type="ECO:0000259" key="3">
    <source>
        <dbReference type="Pfam" id="PF07338"/>
    </source>
</evidence>
<dbReference type="Proteomes" id="UP000242222">
    <property type="component" value="Unassembled WGS sequence"/>
</dbReference>
<dbReference type="SUPFAM" id="SSF159871">
    <property type="entry name" value="YdgH-like"/>
    <property type="match status" value="1"/>
</dbReference>